<dbReference type="EMBL" id="VUJU01017406">
    <property type="protein sequence ID" value="KAF0683293.1"/>
    <property type="molecule type" value="Genomic_DNA"/>
</dbReference>
<dbReference type="AlphaFoldDB" id="A0A6G0VH93"/>
<proteinExistence type="predicted"/>
<organism evidence="1 2">
    <name type="scientific">Aphis craccivora</name>
    <name type="common">Cowpea aphid</name>
    <dbReference type="NCBI Taxonomy" id="307492"/>
    <lineage>
        <taxon>Eukaryota</taxon>
        <taxon>Metazoa</taxon>
        <taxon>Ecdysozoa</taxon>
        <taxon>Arthropoda</taxon>
        <taxon>Hexapoda</taxon>
        <taxon>Insecta</taxon>
        <taxon>Pterygota</taxon>
        <taxon>Neoptera</taxon>
        <taxon>Paraneoptera</taxon>
        <taxon>Hemiptera</taxon>
        <taxon>Sternorrhyncha</taxon>
        <taxon>Aphidomorpha</taxon>
        <taxon>Aphidoidea</taxon>
        <taxon>Aphididae</taxon>
        <taxon>Aphidini</taxon>
        <taxon>Aphis</taxon>
        <taxon>Aphis</taxon>
    </lineage>
</organism>
<evidence type="ECO:0000313" key="1">
    <source>
        <dbReference type="EMBL" id="KAF0683293.1"/>
    </source>
</evidence>
<gene>
    <name evidence="1" type="ORF">FWK35_00034864</name>
</gene>
<keyword evidence="2" id="KW-1185">Reference proteome</keyword>
<reference evidence="1 2" key="1">
    <citation type="submission" date="2019-08" db="EMBL/GenBank/DDBJ databases">
        <title>Whole genome of Aphis craccivora.</title>
        <authorList>
            <person name="Voronova N.V."/>
            <person name="Shulinski R.S."/>
            <person name="Bandarenka Y.V."/>
            <person name="Zhorov D.G."/>
            <person name="Warner D."/>
        </authorList>
    </citation>
    <scope>NUCLEOTIDE SEQUENCE [LARGE SCALE GENOMIC DNA]</scope>
    <source>
        <strain evidence="1">180601</strain>
        <tissue evidence="1">Whole Body</tissue>
    </source>
</reference>
<dbReference type="Proteomes" id="UP000478052">
    <property type="component" value="Unassembled WGS sequence"/>
</dbReference>
<comment type="caution">
    <text evidence="1">The sequence shown here is derived from an EMBL/GenBank/DDBJ whole genome shotgun (WGS) entry which is preliminary data.</text>
</comment>
<accession>A0A6G0VH93</accession>
<sequence>TFQSISLRIITNAPFYVTNHTLHSDLGLPTVGDVAIYSYKRYRSRLTNHPNPHILALNSANIPGNPQRRLKRRWCRDLINEF</sequence>
<dbReference type="OrthoDB" id="6599369at2759"/>
<feature type="non-terminal residue" evidence="1">
    <location>
        <position position="1"/>
    </location>
</feature>
<protein>
    <submittedName>
        <fullName evidence="1">Zinc finger MYM-type protein 6-like</fullName>
    </submittedName>
</protein>
<evidence type="ECO:0000313" key="2">
    <source>
        <dbReference type="Proteomes" id="UP000478052"/>
    </source>
</evidence>
<name>A0A6G0VH93_APHCR</name>